<comment type="catalytic activity">
    <reaction evidence="1">
        <text>alpha-D-glucose 1-phosphate = alpha-D-glucose 6-phosphate</text>
        <dbReference type="Rhea" id="RHEA:23536"/>
        <dbReference type="ChEBI" id="CHEBI:58225"/>
        <dbReference type="ChEBI" id="CHEBI:58601"/>
        <dbReference type="EC" id="5.4.2.2"/>
    </reaction>
</comment>
<evidence type="ECO:0000259" key="11">
    <source>
        <dbReference type="Pfam" id="PF02878"/>
    </source>
</evidence>
<dbReference type="GO" id="GO:0008973">
    <property type="term" value="F:phosphopentomutase activity"/>
    <property type="evidence" value="ECO:0007669"/>
    <property type="project" value="TreeGrafter"/>
</dbReference>
<reference evidence="14 15" key="1">
    <citation type="submission" date="2018-10" db="EMBL/GenBank/DDBJ databases">
        <title>Draft Genome Sequence of Anaerotignum sp. KCTC 15736.</title>
        <authorList>
            <person name="Choi S.H."/>
            <person name="Kim J.S."/>
            <person name="Kang S.W."/>
            <person name="Lee J.S."/>
            <person name="Park S.H."/>
        </authorList>
    </citation>
    <scope>NUCLEOTIDE SEQUENCE [LARGE SCALE GENOMIC DNA]</scope>
    <source>
        <strain evidence="14 15">KCTC 15736</strain>
    </source>
</reference>
<dbReference type="Pfam" id="PF00408">
    <property type="entry name" value="PGM_PMM_IV"/>
    <property type="match status" value="1"/>
</dbReference>
<dbReference type="PROSITE" id="PS00710">
    <property type="entry name" value="PGM_PMM"/>
    <property type="match status" value="1"/>
</dbReference>
<dbReference type="SUPFAM" id="SSF53738">
    <property type="entry name" value="Phosphoglucomutase, first 3 domains"/>
    <property type="match status" value="3"/>
</dbReference>
<evidence type="ECO:0000313" key="15">
    <source>
        <dbReference type="Proteomes" id="UP000287361"/>
    </source>
</evidence>
<keyword evidence="7 9" id="KW-0460">Magnesium</keyword>
<dbReference type="InterPro" id="IPR005844">
    <property type="entry name" value="A-D-PHexomutase_a/b/a-I"/>
</dbReference>
<organism evidence="14 15">
    <name type="scientific">Anaerotignum faecicola</name>
    <dbReference type="NCBI Taxonomy" id="2358141"/>
    <lineage>
        <taxon>Bacteria</taxon>
        <taxon>Bacillati</taxon>
        <taxon>Bacillota</taxon>
        <taxon>Clostridia</taxon>
        <taxon>Lachnospirales</taxon>
        <taxon>Anaerotignaceae</taxon>
        <taxon>Anaerotignum</taxon>
    </lineage>
</organism>
<evidence type="ECO:0000256" key="1">
    <source>
        <dbReference type="ARBA" id="ARBA00000443"/>
    </source>
</evidence>
<evidence type="ECO:0000256" key="2">
    <source>
        <dbReference type="ARBA" id="ARBA00001946"/>
    </source>
</evidence>
<evidence type="ECO:0000313" key="14">
    <source>
        <dbReference type="EMBL" id="GCB29097.1"/>
    </source>
</evidence>
<evidence type="ECO:0000256" key="3">
    <source>
        <dbReference type="ARBA" id="ARBA00010231"/>
    </source>
</evidence>
<dbReference type="CDD" id="cd05799">
    <property type="entry name" value="PGM2"/>
    <property type="match status" value="1"/>
</dbReference>
<keyword evidence="5" id="KW-0597">Phosphoprotein</keyword>
<accession>A0A401LC01</accession>
<evidence type="ECO:0000256" key="7">
    <source>
        <dbReference type="ARBA" id="ARBA00022842"/>
    </source>
</evidence>
<evidence type="ECO:0000256" key="5">
    <source>
        <dbReference type="ARBA" id="ARBA00022553"/>
    </source>
</evidence>
<dbReference type="Gene3D" id="3.40.120.10">
    <property type="entry name" value="Alpha-D-Glucose-1,6-Bisphosphate, subunit A, domain 3"/>
    <property type="match status" value="3"/>
</dbReference>
<protein>
    <recommendedName>
        <fullName evidence="4">phosphoglucomutase (alpha-D-glucose-1,6-bisphosphate-dependent)</fullName>
        <ecNumber evidence="4">5.4.2.2</ecNumber>
    </recommendedName>
</protein>
<evidence type="ECO:0000256" key="6">
    <source>
        <dbReference type="ARBA" id="ARBA00022723"/>
    </source>
</evidence>
<dbReference type="Proteomes" id="UP000287361">
    <property type="component" value="Unassembled WGS sequence"/>
</dbReference>
<dbReference type="GO" id="GO:0005975">
    <property type="term" value="P:carbohydrate metabolic process"/>
    <property type="evidence" value="ECO:0007669"/>
    <property type="project" value="InterPro"/>
</dbReference>
<sequence>MEDYRVRYQQWLEDPFIDEETKAELRGITDENEIKERFFKELEFGTGGLRGIIGNGSNRLNRYTVGKASQGLANYIKKEGTQKQGVAIAYDSRFMSPEFAEVAGLIFAANGIPAYVYPSLRPVPMLSFAVRELGCTAGVVLTASHNPPEYNGYKVYWADGAQVVAPRDKGIITEVNAVENFGQIQRMEKAEAVEKKLYTLIGEEVDEAFDRNVQAQLMNPEMIARMGDKLNIVYTPLHGSGNLPVRRNLAKAGFKNVFIVKEQELPDSSFSTVDYPNPEDTKVFTLARKLAAEVNADVLIGTDPDCDRMGAMVKDSEGNFVALTGNMVGALATDYILSQRKEQGRLPANGVVVKTIVSTEMITPICRAYGVGKIDVLTGFKYIGEQIKGFEETGSHTYLFGFEESYGCLAGTYARDKDGVYAAVLVCEMAAYYKEKSMTLYEALLKLYEKYGYYRDGVKSMTMKGLEGMARIQRIMKTFRENTPKELGGYKVVMAKDYQTQVFRNLETGEESGSPLPVSDVLHYTLEDGTWVCIRPSGTEPKLKFYIGVKADDLQAAQDKVDALDADIEAKVAEIA</sequence>
<gene>
    <name evidence="14" type="ORF">KGMB03357_07580</name>
</gene>
<dbReference type="InterPro" id="IPR005843">
    <property type="entry name" value="A-D-PHexomutase_C"/>
</dbReference>
<evidence type="ECO:0000259" key="12">
    <source>
        <dbReference type="Pfam" id="PF02879"/>
    </source>
</evidence>
<feature type="domain" description="Alpha-D-phosphohexomutase alpha/beta/alpha" evidence="13">
    <location>
        <begin position="325"/>
        <end position="447"/>
    </location>
</feature>
<comment type="similarity">
    <text evidence="3 9">Belongs to the phosphohexose mutase family.</text>
</comment>
<evidence type="ECO:0000259" key="13">
    <source>
        <dbReference type="Pfam" id="PF02880"/>
    </source>
</evidence>
<evidence type="ECO:0000259" key="10">
    <source>
        <dbReference type="Pfam" id="PF00408"/>
    </source>
</evidence>
<dbReference type="EMBL" id="BHVZ01000001">
    <property type="protein sequence ID" value="GCB29097.1"/>
    <property type="molecule type" value="Genomic_DNA"/>
</dbReference>
<keyword evidence="15" id="KW-1185">Reference proteome</keyword>
<keyword evidence="8" id="KW-0413">Isomerase</keyword>
<dbReference type="GO" id="GO:0004614">
    <property type="term" value="F:phosphoglucomutase activity"/>
    <property type="evidence" value="ECO:0007669"/>
    <property type="project" value="UniProtKB-EC"/>
</dbReference>
<dbReference type="Pfam" id="PF02880">
    <property type="entry name" value="PGM_PMM_III"/>
    <property type="match status" value="1"/>
</dbReference>
<dbReference type="EC" id="5.4.2.2" evidence="4"/>
<feature type="domain" description="Alpha-D-phosphohexomutase C-terminal" evidence="10">
    <location>
        <begin position="505"/>
        <end position="558"/>
    </location>
</feature>
<dbReference type="PANTHER" id="PTHR45745">
    <property type="entry name" value="PHOSPHOMANNOMUTASE 45A"/>
    <property type="match status" value="1"/>
</dbReference>
<dbReference type="Pfam" id="PF02878">
    <property type="entry name" value="PGM_PMM_I"/>
    <property type="match status" value="1"/>
</dbReference>
<dbReference type="GO" id="GO:0006166">
    <property type="term" value="P:purine ribonucleoside salvage"/>
    <property type="evidence" value="ECO:0007669"/>
    <property type="project" value="TreeGrafter"/>
</dbReference>
<evidence type="ECO:0000256" key="4">
    <source>
        <dbReference type="ARBA" id="ARBA00012728"/>
    </source>
</evidence>
<dbReference type="InterPro" id="IPR016066">
    <property type="entry name" value="A-D-PHexomutase_CS"/>
</dbReference>
<dbReference type="Gene3D" id="3.30.310.50">
    <property type="entry name" value="Alpha-D-phosphohexomutase, C-terminal domain"/>
    <property type="match status" value="1"/>
</dbReference>
<feature type="domain" description="Alpha-D-phosphohexomutase alpha/beta/alpha" evidence="11">
    <location>
        <begin position="43"/>
        <end position="179"/>
    </location>
</feature>
<comment type="cofactor">
    <cofactor evidence="2">
        <name>Mg(2+)</name>
        <dbReference type="ChEBI" id="CHEBI:18420"/>
    </cofactor>
</comment>
<proteinExistence type="inferred from homology"/>
<dbReference type="SUPFAM" id="SSF55957">
    <property type="entry name" value="Phosphoglucomutase, C-terminal domain"/>
    <property type="match status" value="1"/>
</dbReference>
<dbReference type="PANTHER" id="PTHR45745:SF1">
    <property type="entry name" value="PHOSPHOGLUCOMUTASE 2B-RELATED"/>
    <property type="match status" value="1"/>
</dbReference>
<name>A0A401LC01_9FIRM</name>
<dbReference type="InterPro" id="IPR036900">
    <property type="entry name" value="A-D-PHexomutase_C_sf"/>
</dbReference>
<evidence type="ECO:0000256" key="9">
    <source>
        <dbReference type="RuleBase" id="RU004326"/>
    </source>
</evidence>
<dbReference type="InterPro" id="IPR005846">
    <property type="entry name" value="A-D-PHexomutase_a/b/a-III"/>
</dbReference>
<keyword evidence="6 9" id="KW-0479">Metal-binding</keyword>
<dbReference type="GO" id="GO:0000287">
    <property type="term" value="F:magnesium ion binding"/>
    <property type="evidence" value="ECO:0007669"/>
    <property type="project" value="InterPro"/>
</dbReference>
<feature type="domain" description="Alpha-D-phosphohexomutase alpha/beta/alpha" evidence="12">
    <location>
        <begin position="226"/>
        <end position="315"/>
    </location>
</feature>
<dbReference type="Pfam" id="PF02879">
    <property type="entry name" value="PGM_PMM_II"/>
    <property type="match status" value="1"/>
</dbReference>
<dbReference type="AlphaFoldDB" id="A0A401LC01"/>
<dbReference type="InterPro" id="IPR005845">
    <property type="entry name" value="A-D-PHexomutase_a/b/a-II"/>
</dbReference>
<evidence type="ECO:0000256" key="8">
    <source>
        <dbReference type="ARBA" id="ARBA00023235"/>
    </source>
</evidence>
<dbReference type="OrthoDB" id="9806956at2"/>
<comment type="caution">
    <text evidence="14">The sequence shown here is derived from an EMBL/GenBank/DDBJ whole genome shotgun (WGS) entry which is preliminary data.</text>
</comment>
<dbReference type="InterPro" id="IPR016055">
    <property type="entry name" value="A-D-PHexomutase_a/b/a-I/II/III"/>
</dbReference>